<sequence>MIDVHIQQDVPNVVPEPFHTVIVSVIPEATQAPPPPPPLPAIVTLVTQVPNTEAVSSIIWRFSEMEQFVKQLKETDFSSVIHDSITSQVPSIVDKYLGSSLPNPFRKELQANNTALKKELSELNYKEFIEELVKAHVVTKVKNFLPQFLPKAVADFATPIIEESVKADAVNKDVIEESVKAHVVNEVKNFLP</sequence>
<keyword evidence="2" id="KW-1185">Reference proteome</keyword>
<gene>
    <name evidence="1" type="ORF">Tco_1124112</name>
</gene>
<reference evidence="1" key="2">
    <citation type="submission" date="2022-01" db="EMBL/GenBank/DDBJ databases">
        <authorList>
            <person name="Yamashiro T."/>
            <person name="Shiraishi A."/>
            <person name="Satake H."/>
            <person name="Nakayama K."/>
        </authorList>
    </citation>
    <scope>NUCLEOTIDE SEQUENCE</scope>
</reference>
<evidence type="ECO:0000313" key="1">
    <source>
        <dbReference type="EMBL" id="GJU07682.1"/>
    </source>
</evidence>
<accession>A0ABQ5J834</accession>
<comment type="caution">
    <text evidence="1">The sequence shown here is derived from an EMBL/GenBank/DDBJ whole genome shotgun (WGS) entry which is preliminary data.</text>
</comment>
<evidence type="ECO:0000313" key="2">
    <source>
        <dbReference type="Proteomes" id="UP001151760"/>
    </source>
</evidence>
<dbReference type="Proteomes" id="UP001151760">
    <property type="component" value="Unassembled WGS sequence"/>
</dbReference>
<proteinExistence type="predicted"/>
<organism evidence="1 2">
    <name type="scientific">Tanacetum coccineum</name>
    <dbReference type="NCBI Taxonomy" id="301880"/>
    <lineage>
        <taxon>Eukaryota</taxon>
        <taxon>Viridiplantae</taxon>
        <taxon>Streptophyta</taxon>
        <taxon>Embryophyta</taxon>
        <taxon>Tracheophyta</taxon>
        <taxon>Spermatophyta</taxon>
        <taxon>Magnoliopsida</taxon>
        <taxon>eudicotyledons</taxon>
        <taxon>Gunneridae</taxon>
        <taxon>Pentapetalae</taxon>
        <taxon>asterids</taxon>
        <taxon>campanulids</taxon>
        <taxon>Asterales</taxon>
        <taxon>Asteraceae</taxon>
        <taxon>Asteroideae</taxon>
        <taxon>Anthemideae</taxon>
        <taxon>Anthemidinae</taxon>
        <taxon>Tanacetum</taxon>
    </lineage>
</organism>
<name>A0ABQ5J834_9ASTR</name>
<protein>
    <submittedName>
        <fullName evidence="1">Uncharacterized protein</fullName>
    </submittedName>
</protein>
<reference evidence="1" key="1">
    <citation type="journal article" date="2022" name="Int. J. Mol. Sci.">
        <title>Draft Genome of Tanacetum Coccineum: Genomic Comparison of Closely Related Tanacetum-Family Plants.</title>
        <authorList>
            <person name="Yamashiro T."/>
            <person name="Shiraishi A."/>
            <person name="Nakayama K."/>
            <person name="Satake H."/>
        </authorList>
    </citation>
    <scope>NUCLEOTIDE SEQUENCE</scope>
</reference>
<dbReference type="EMBL" id="BQNB010021563">
    <property type="protein sequence ID" value="GJU07682.1"/>
    <property type="molecule type" value="Genomic_DNA"/>
</dbReference>